<organism evidence="2 3">
    <name type="scientific">Colletotrichum karsti</name>
    <dbReference type="NCBI Taxonomy" id="1095194"/>
    <lineage>
        <taxon>Eukaryota</taxon>
        <taxon>Fungi</taxon>
        <taxon>Dikarya</taxon>
        <taxon>Ascomycota</taxon>
        <taxon>Pezizomycotina</taxon>
        <taxon>Sordariomycetes</taxon>
        <taxon>Hypocreomycetidae</taxon>
        <taxon>Glomerellales</taxon>
        <taxon>Glomerellaceae</taxon>
        <taxon>Colletotrichum</taxon>
        <taxon>Colletotrichum boninense species complex</taxon>
    </lineage>
</organism>
<dbReference type="Gene3D" id="3.40.50.720">
    <property type="entry name" value="NAD(P)-binding Rossmann-like Domain"/>
    <property type="match status" value="1"/>
</dbReference>
<dbReference type="SUPFAM" id="SSF51735">
    <property type="entry name" value="NAD(P)-binding Rossmann-fold domains"/>
    <property type="match status" value="1"/>
</dbReference>
<proteinExistence type="predicted"/>
<dbReference type="InterPro" id="IPR016040">
    <property type="entry name" value="NAD(P)-bd_dom"/>
</dbReference>
<evidence type="ECO:0000259" key="1">
    <source>
        <dbReference type="Pfam" id="PF13460"/>
    </source>
</evidence>
<reference evidence="2" key="1">
    <citation type="submission" date="2020-03" db="EMBL/GenBank/DDBJ databases">
        <authorList>
            <person name="He L."/>
        </authorList>
    </citation>
    <scope>NUCLEOTIDE SEQUENCE</scope>
    <source>
        <strain evidence="2">CkLH20</strain>
    </source>
</reference>
<gene>
    <name evidence="2" type="ORF">CkaCkLH20_05233</name>
</gene>
<dbReference type="RefSeq" id="XP_038746994.1">
    <property type="nucleotide sequence ID" value="XM_038887952.1"/>
</dbReference>
<dbReference type="OrthoDB" id="419598at2759"/>
<accession>A0A9P6I722</accession>
<dbReference type="Proteomes" id="UP000781932">
    <property type="component" value="Unassembled WGS sequence"/>
</dbReference>
<evidence type="ECO:0000313" key="2">
    <source>
        <dbReference type="EMBL" id="KAF9877533.1"/>
    </source>
</evidence>
<keyword evidence="3" id="KW-1185">Reference proteome</keyword>
<name>A0A9P6I722_9PEZI</name>
<dbReference type="AlphaFoldDB" id="A0A9P6I722"/>
<dbReference type="GeneID" id="62161026"/>
<dbReference type="InterPro" id="IPR036291">
    <property type="entry name" value="NAD(P)-bd_dom_sf"/>
</dbReference>
<dbReference type="Gene3D" id="3.90.25.10">
    <property type="entry name" value="UDP-galactose 4-epimerase, domain 1"/>
    <property type="match status" value="1"/>
</dbReference>
<comment type="caution">
    <text evidence="2">The sequence shown here is derived from an EMBL/GenBank/DDBJ whole genome shotgun (WGS) entry which is preliminary data.</text>
</comment>
<dbReference type="EMBL" id="JAATWM020000014">
    <property type="protein sequence ID" value="KAF9877533.1"/>
    <property type="molecule type" value="Genomic_DNA"/>
</dbReference>
<dbReference type="InterPro" id="IPR051604">
    <property type="entry name" value="Ergot_Alk_Oxidoreductase"/>
</dbReference>
<protein>
    <submittedName>
        <fullName evidence="2">NmrA family protein</fullName>
    </submittedName>
</protein>
<feature type="domain" description="NAD(P)-binding" evidence="1">
    <location>
        <begin position="10"/>
        <end position="176"/>
    </location>
</feature>
<evidence type="ECO:0000313" key="3">
    <source>
        <dbReference type="Proteomes" id="UP000781932"/>
    </source>
</evidence>
<dbReference type="PANTHER" id="PTHR43162:SF1">
    <property type="entry name" value="PRESTALK A DIFFERENTIATION PROTEIN A"/>
    <property type="match status" value="1"/>
</dbReference>
<dbReference type="Pfam" id="PF13460">
    <property type="entry name" value="NAD_binding_10"/>
    <property type="match status" value="1"/>
</dbReference>
<reference evidence="2" key="2">
    <citation type="submission" date="2020-11" db="EMBL/GenBank/DDBJ databases">
        <title>Whole genome sequencing of Colletotrichum sp.</title>
        <authorList>
            <person name="Li H."/>
        </authorList>
    </citation>
    <scope>NUCLEOTIDE SEQUENCE</scope>
    <source>
        <strain evidence="2">CkLH20</strain>
    </source>
</reference>
<dbReference type="PANTHER" id="PTHR43162">
    <property type="match status" value="1"/>
</dbReference>
<sequence>MTCTFTIVPASTQAAKETIRILLSDASKPRVRAIYRDPSKAPTEFTSNSNFTALQGDVTTGKGLDFIGSDAVFYIPPPFFDPGDQTLADLAAAAANHVKQALEKAPSVKRLLLFSSMGAENDHGIGILKINHISDKILKTAAPEVVIVKPGYFQENWARAFETARAEHAFFDSPLSPIDNALPMVSIKDVGRVCARKLLELSVPLPERTYFFELFGPRHYSVRDVQLAVEEIVGKKVDVVLIEKEKLGEYFAGMEVPESVVREMVEFTTAALPGGVMYQKFDGDERTVRGEVELVDALRAVYTA</sequence>